<evidence type="ECO:0000313" key="3">
    <source>
        <dbReference type="Proteomes" id="UP000578352"/>
    </source>
</evidence>
<feature type="domain" description="HTH cro/C1-type" evidence="1">
    <location>
        <begin position="16"/>
        <end position="70"/>
    </location>
</feature>
<dbReference type="RefSeq" id="WP_179608820.1">
    <property type="nucleotide sequence ID" value="NZ_JACCFL010000001.1"/>
</dbReference>
<protein>
    <submittedName>
        <fullName evidence="2">Transcriptional regulator with XRE-family HTH domain</fullName>
    </submittedName>
</protein>
<evidence type="ECO:0000259" key="1">
    <source>
        <dbReference type="PROSITE" id="PS50943"/>
    </source>
</evidence>
<dbReference type="PROSITE" id="PS50943">
    <property type="entry name" value="HTH_CROC1"/>
    <property type="match status" value="1"/>
</dbReference>
<comment type="caution">
    <text evidence="2">The sequence shown here is derived from an EMBL/GenBank/DDBJ whole genome shotgun (WGS) entry which is preliminary data.</text>
</comment>
<accession>A0A853D362</accession>
<dbReference type="CDD" id="cd00093">
    <property type="entry name" value="HTH_XRE"/>
    <property type="match status" value="1"/>
</dbReference>
<sequence length="259" mass="28769">MTVIQRAAGVGTGRLLAEQMDKQRISIRDLASRAGCDERTVQRAIRGETTPKTRIAEEMAAALGVTAEDLWPRFGIRHAIHDATIEVRLFPSRAHVPIDLWREMFEAATERIDICVYGGTFLWDALHGFTRIIKDAAARGTKIRFAVGAPDSEGVLRRGAEERIGDALAARCRMTLVHLEPLGSVEGVEIRTHGTPLYTSMFFIDDMLYANHHIFGSPAGENPVIELPREAEPELWDTYAVAFDAVWSSARLAEFPIES</sequence>
<dbReference type="SUPFAM" id="SSF47413">
    <property type="entry name" value="lambda repressor-like DNA-binding domains"/>
    <property type="match status" value="1"/>
</dbReference>
<dbReference type="SMART" id="SM00530">
    <property type="entry name" value="HTH_XRE"/>
    <property type="match status" value="1"/>
</dbReference>
<reference evidence="2 3" key="1">
    <citation type="submission" date="2020-07" db="EMBL/GenBank/DDBJ databases">
        <title>Sequencing the genomes of 1000 actinobacteria strains.</title>
        <authorList>
            <person name="Klenk H.-P."/>
        </authorList>
    </citation>
    <scope>NUCLEOTIDE SEQUENCE [LARGE SCALE GENOMIC DNA]</scope>
    <source>
        <strain evidence="2 3">DSM 15165</strain>
    </source>
</reference>
<dbReference type="Proteomes" id="UP000578352">
    <property type="component" value="Unassembled WGS sequence"/>
</dbReference>
<dbReference type="EMBL" id="JACCFL010000001">
    <property type="protein sequence ID" value="NYJ25871.1"/>
    <property type="molecule type" value="Genomic_DNA"/>
</dbReference>
<dbReference type="InterPro" id="IPR001387">
    <property type="entry name" value="Cro/C1-type_HTH"/>
</dbReference>
<name>A0A853D362_9MICO</name>
<dbReference type="AlphaFoldDB" id="A0A853D362"/>
<dbReference type="InterPro" id="IPR010982">
    <property type="entry name" value="Lambda_DNA-bd_dom_sf"/>
</dbReference>
<evidence type="ECO:0000313" key="2">
    <source>
        <dbReference type="EMBL" id="NYJ25871.1"/>
    </source>
</evidence>
<dbReference type="GO" id="GO:0003677">
    <property type="term" value="F:DNA binding"/>
    <property type="evidence" value="ECO:0007669"/>
    <property type="project" value="InterPro"/>
</dbReference>
<proteinExistence type="predicted"/>
<dbReference type="SUPFAM" id="SSF56024">
    <property type="entry name" value="Phospholipase D/nuclease"/>
    <property type="match status" value="1"/>
</dbReference>
<gene>
    <name evidence="2" type="ORF">HNR13_004158</name>
</gene>
<dbReference type="Pfam" id="PF01381">
    <property type="entry name" value="HTH_3"/>
    <property type="match status" value="1"/>
</dbReference>
<dbReference type="Gene3D" id="1.10.260.40">
    <property type="entry name" value="lambda repressor-like DNA-binding domains"/>
    <property type="match status" value="1"/>
</dbReference>
<organism evidence="2 3">
    <name type="scientific">Leifsonia shinshuensis</name>
    <dbReference type="NCBI Taxonomy" id="150026"/>
    <lineage>
        <taxon>Bacteria</taxon>
        <taxon>Bacillati</taxon>
        <taxon>Actinomycetota</taxon>
        <taxon>Actinomycetes</taxon>
        <taxon>Micrococcales</taxon>
        <taxon>Microbacteriaceae</taxon>
        <taxon>Leifsonia</taxon>
    </lineage>
</organism>